<evidence type="ECO:0000313" key="4">
    <source>
        <dbReference type="Proteomes" id="UP000060043"/>
    </source>
</evidence>
<evidence type="ECO:0000313" key="5">
    <source>
        <dbReference type="Proteomes" id="UP000065473"/>
    </source>
</evidence>
<keyword evidence="1" id="KW-0472">Membrane</keyword>
<keyword evidence="1" id="KW-0812">Transmembrane</keyword>
<dbReference type="Proteomes" id="UP000065473">
    <property type="component" value="Chromosome"/>
</dbReference>
<protein>
    <submittedName>
        <fullName evidence="2">Uncharacterized protein</fullName>
    </submittedName>
</protein>
<dbReference type="EMBL" id="CP013695">
    <property type="protein sequence ID" value="ALU32054.1"/>
    <property type="molecule type" value="Genomic_DNA"/>
</dbReference>
<accession>A0A0U2N9Z8</accession>
<dbReference type="AlphaFoldDB" id="A0A0U2N9Z8"/>
<evidence type="ECO:0000313" key="2">
    <source>
        <dbReference type="EMBL" id="ALU29325.1"/>
    </source>
</evidence>
<dbReference type="PaxDb" id="1435377-SUSAZ_01510"/>
<sequence length="282" mass="31242">MVMISKPIVGIIGAILVIAVIAGVMLIHSQSPSNDQSSASQVTYKVLGTIYVYNVSYLSNYFMNPNVTKYINTFGSGVFYAISVNQSKGVMGYIQVKGPLASMIFQYINKTLVRHGFQQGSYGSLIYDYKTKTAVGFDGRYIYVVHTNSTNSTINVNLLISLYNSNKQLPTTTEKGLIISGNLPKLNFTGKLVNNQVILNFNYTGNNFDKLTKLLKRFLFETDNLTITGNFVYKNSTFVIYSLNVNNTTYALLGAEDHNDMITGVIIVSNSSVSVNEIYSYL</sequence>
<organism evidence="2 5">
    <name type="scientific">Sulfolobus acidocaldarius</name>
    <dbReference type="NCBI Taxonomy" id="2285"/>
    <lineage>
        <taxon>Archaea</taxon>
        <taxon>Thermoproteota</taxon>
        <taxon>Thermoprotei</taxon>
        <taxon>Sulfolobales</taxon>
        <taxon>Sulfolobaceae</taxon>
        <taxon>Sulfolobus</taxon>
    </lineage>
</organism>
<dbReference type="Proteomes" id="UP000060043">
    <property type="component" value="Chromosome"/>
</dbReference>
<reference evidence="4 5" key="1">
    <citation type="submission" date="2015-12" db="EMBL/GenBank/DDBJ databases">
        <title>A stable core within a dynamic pangenome in Sulfolobus acidocaldarius.</title>
        <authorList>
            <person name="Anderson R."/>
            <person name="Kouris A."/>
            <person name="Seward C."/>
            <person name="Campbell K."/>
            <person name="Whitaker R."/>
        </authorList>
    </citation>
    <scope>NUCLEOTIDE SEQUENCE [LARGE SCALE GENOMIC DNA]</scope>
    <source>
        <strain evidence="2 5">GG12-C01-09</strain>
        <strain evidence="3 4">NG05B_CO5_07</strain>
    </source>
</reference>
<dbReference type="OrthoDB" id="42567at2157"/>
<feature type="transmembrane region" description="Helical" evidence="1">
    <location>
        <begin position="7"/>
        <end position="27"/>
    </location>
</feature>
<evidence type="ECO:0000256" key="1">
    <source>
        <dbReference type="SAM" id="Phobius"/>
    </source>
</evidence>
<name>A0A0U2N9Z8_9CREN</name>
<dbReference type="EMBL" id="CP013694">
    <property type="protein sequence ID" value="ALU29325.1"/>
    <property type="molecule type" value="Genomic_DNA"/>
</dbReference>
<proteinExistence type="predicted"/>
<keyword evidence="1" id="KW-1133">Transmembrane helix</keyword>
<evidence type="ECO:0000313" key="3">
    <source>
        <dbReference type="EMBL" id="ALU32054.1"/>
    </source>
</evidence>
<dbReference type="OMA" id="DHNDMIT"/>
<gene>
    <name evidence="2" type="ORF">ATY89_04790</name>
    <name evidence="3" type="ORF">ATZ20_07815</name>
</gene>
<dbReference type="STRING" id="1435377.SUSAZ_01510"/>